<evidence type="ECO:0000313" key="3">
    <source>
        <dbReference type="Proteomes" id="UP000253551"/>
    </source>
</evidence>
<feature type="non-terminal residue" evidence="2">
    <location>
        <position position="1"/>
    </location>
</feature>
<gene>
    <name evidence="2" type="ORF">CU098_009041</name>
</gene>
<feature type="region of interest" description="Disordered" evidence="1">
    <location>
        <begin position="82"/>
        <end position="113"/>
    </location>
</feature>
<evidence type="ECO:0000256" key="1">
    <source>
        <dbReference type="SAM" id="MobiDB-lite"/>
    </source>
</evidence>
<dbReference type="AlphaFoldDB" id="A0A367IXU2"/>
<protein>
    <submittedName>
        <fullName evidence="2">Uncharacterized protein</fullName>
    </submittedName>
</protein>
<comment type="caution">
    <text evidence="2">The sequence shown here is derived from an EMBL/GenBank/DDBJ whole genome shotgun (WGS) entry which is preliminary data.</text>
</comment>
<dbReference type="OrthoDB" id="2264205at2759"/>
<dbReference type="EMBL" id="PJQM01005154">
    <property type="protein sequence ID" value="RCH82301.1"/>
    <property type="molecule type" value="Genomic_DNA"/>
</dbReference>
<evidence type="ECO:0000313" key="2">
    <source>
        <dbReference type="EMBL" id="RCH82301.1"/>
    </source>
</evidence>
<accession>A0A367IXU2</accession>
<name>A0A367IXU2_RHIST</name>
<sequence length="113" mass="12983">DPNEEDMHMDDREIQTYVDTLKGYTPAQIEQAFAKVQAANEITPFQAKGNDGNLSIRGWRLTKETARAEALITWYNNHVHVEQQSNSPSIHPRRSTRTQKDDGLFKEVNQTNQ</sequence>
<keyword evidence="3" id="KW-1185">Reference proteome</keyword>
<organism evidence="2 3">
    <name type="scientific">Rhizopus stolonifer</name>
    <name type="common">Rhizopus nigricans</name>
    <dbReference type="NCBI Taxonomy" id="4846"/>
    <lineage>
        <taxon>Eukaryota</taxon>
        <taxon>Fungi</taxon>
        <taxon>Fungi incertae sedis</taxon>
        <taxon>Mucoromycota</taxon>
        <taxon>Mucoromycotina</taxon>
        <taxon>Mucoromycetes</taxon>
        <taxon>Mucorales</taxon>
        <taxon>Mucorineae</taxon>
        <taxon>Rhizopodaceae</taxon>
        <taxon>Rhizopus</taxon>
    </lineage>
</organism>
<dbReference type="Proteomes" id="UP000253551">
    <property type="component" value="Unassembled WGS sequence"/>
</dbReference>
<proteinExistence type="predicted"/>
<reference evidence="2 3" key="1">
    <citation type="journal article" date="2018" name="G3 (Bethesda)">
        <title>Phylogenetic and Phylogenomic Definition of Rhizopus Species.</title>
        <authorList>
            <person name="Gryganskyi A.P."/>
            <person name="Golan J."/>
            <person name="Dolatabadi S."/>
            <person name="Mondo S."/>
            <person name="Robb S."/>
            <person name="Idnurm A."/>
            <person name="Muszewska A."/>
            <person name="Steczkiewicz K."/>
            <person name="Masonjones S."/>
            <person name="Liao H.L."/>
            <person name="Gajdeczka M.T."/>
            <person name="Anike F."/>
            <person name="Vuek A."/>
            <person name="Anishchenko I.M."/>
            <person name="Voigt K."/>
            <person name="de Hoog G.S."/>
            <person name="Smith M.E."/>
            <person name="Heitman J."/>
            <person name="Vilgalys R."/>
            <person name="Stajich J.E."/>
        </authorList>
    </citation>
    <scope>NUCLEOTIDE SEQUENCE [LARGE SCALE GENOMIC DNA]</scope>
    <source>
        <strain evidence="2 3">LSU 92-RS-03</strain>
    </source>
</reference>